<protein>
    <recommendedName>
        <fullName evidence="2">DC1 domain-containing protein</fullName>
    </recommendedName>
</protein>
<feature type="domain" description="DC1" evidence="2">
    <location>
        <begin position="74"/>
        <end position="122"/>
    </location>
</feature>
<keyword evidence="4" id="KW-1185">Reference proteome</keyword>
<name>A0A835BT00_9POAL</name>
<dbReference type="Pfam" id="PF03107">
    <property type="entry name" value="C1_2"/>
    <property type="match status" value="2"/>
</dbReference>
<dbReference type="InterPro" id="IPR046349">
    <property type="entry name" value="C1-like_sf"/>
</dbReference>
<evidence type="ECO:0000313" key="3">
    <source>
        <dbReference type="EMBL" id="KAF8702593.1"/>
    </source>
</evidence>
<comment type="caution">
    <text evidence="3">The sequence shown here is derived from an EMBL/GenBank/DDBJ whole genome shotgun (WGS) entry which is preliminary data.</text>
</comment>
<gene>
    <name evidence="3" type="ORF">HU200_032979</name>
</gene>
<dbReference type="PANTHER" id="PTHR46288">
    <property type="entry name" value="PHORBOL-ESTER/DAG-TYPE DOMAIN-CONTAINING PROTEIN"/>
    <property type="match status" value="1"/>
</dbReference>
<sequence length="255" mass="27990">MERLNKEDDTLIHISHRHPLHLTDLPAGDDDDAPPPYCHACRFPCTGGSIYQCAPCRYVLHPSCARFSKAIRHPSHPEHDLALRLTPGGEYGCHLCRACLHIGYSWSFSCDPCGFDLHLPCAGLPGTAAVPEHAHGRHGLMMRLVHDDPRRGMGSFDFCAVCREGCSTARWFYACRECGVGAHVGCVVPDMPLGDAYAALDKAQAAVADAARWPEVPIPESQQLEELLDEQTTEFVRMEADAGGLLPLFDKSCQD</sequence>
<dbReference type="InterPro" id="IPR004146">
    <property type="entry name" value="DC1"/>
</dbReference>
<accession>A0A835BT00</accession>
<dbReference type="OrthoDB" id="650189at2759"/>
<dbReference type="Proteomes" id="UP000636709">
    <property type="component" value="Unassembled WGS sequence"/>
</dbReference>
<evidence type="ECO:0000313" key="4">
    <source>
        <dbReference type="Proteomes" id="UP000636709"/>
    </source>
</evidence>
<dbReference type="SUPFAM" id="SSF57889">
    <property type="entry name" value="Cysteine-rich domain"/>
    <property type="match status" value="2"/>
</dbReference>
<organism evidence="3 4">
    <name type="scientific">Digitaria exilis</name>
    <dbReference type="NCBI Taxonomy" id="1010633"/>
    <lineage>
        <taxon>Eukaryota</taxon>
        <taxon>Viridiplantae</taxon>
        <taxon>Streptophyta</taxon>
        <taxon>Embryophyta</taxon>
        <taxon>Tracheophyta</taxon>
        <taxon>Spermatophyta</taxon>
        <taxon>Magnoliopsida</taxon>
        <taxon>Liliopsida</taxon>
        <taxon>Poales</taxon>
        <taxon>Poaceae</taxon>
        <taxon>PACMAD clade</taxon>
        <taxon>Panicoideae</taxon>
        <taxon>Panicodae</taxon>
        <taxon>Paniceae</taxon>
        <taxon>Anthephorinae</taxon>
        <taxon>Digitaria</taxon>
    </lineage>
</organism>
<reference evidence="3" key="1">
    <citation type="submission" date="2020-07" db="EMBL/GenBank/DDBJ databases">
        <title>Genome sequence and genetic diversity analysis of an under-domesticated orphan crop, white fonio (Digitaria exilis).</title>
        <authorList>
            <person name="Bennetzen J.L."/>
            <person name="Chen S."/>
            <person name="Ma X."/>
            <person name="Wang X."/>
            <person name="Yssel A.E.J."/>
            <person name="Chaluvadi S.R."/>
            <person name="Johnson M."/>
            <person name="Gangashetty P."/>
            <person name="Hamidou F."/>
            <person name="Sanogo M.D."/>
            <person name="Zwaenepoel A."/>
            <person name="Wallace J."/>
            <person name="Van De Peer Y."/>
            <person name="Van Deynze A."/>
        </authorList>
    </citation>
    <scope>NUCLEOTIDE SEQUENCE</scope>
    <source>
        <tissue evidence="3">Leaves</tissue>
    </source>
</reference>
<keyword evidence="1" id="KW-0677">Repeat</keyword>
<dbReference type="AlphaFoldDB" id="A0A835BT00"/>
<dbReference type="PANTHER" id="PTHR46288:SF80">
    <property type="entry name" value="CYSTEINE_HISTIDINE-RICH C1 DOMAIN FAMILY PROTEIN"/>
    <property type="match status" value="1"/>
</dbReference>
<proteinExistence type="predicted"/>
<evidence type="ECO:0000256" key="1">
    <source>
        <dbReference type="ARBA" id="ARBA00022737"/>
    </source>
</evidence>
<dbReference type="EMBL" id="JACEFO010001785">
    <property type="protein sequence ID" value="KAF8702593.1"/>
    <property type="molecule type" value="Genomic_DNA"/>
</dbReference>
<evidence type="ECO:0000259" key="2">
    <source>
        <dbReference type="Pfam" id="PF03107"/>
    </source>
</evidence>
<feature type="domain" description="DC1" evidence="2">
    <location>
        <begin position="15"/>
        <end position="65"/>
    </location>
</feature>